<dbReference type="CDD" id="cd07389">
    <property type="entry name" value="MPP_PhoD"/>
    <property type="match status" value="1"/>
</dbReference>
<organism evidence="2 3">
    <name type="scientific">Vibrio lentus</name>
    <dbReference type="NCBI Taxonomy" id="136468"/>
    <lineage>
        <taxon>Bacteria</taxon>
        <taxon>Pseudomonadati</taxon>
        <taxon>Pseudomonadota</taxon>
        <taxon>Gammaproteobacteria</taxon>
        <taxon>Vibrionales</taxon>
        <taxon>Vibrionaceae</taxon>
        <taxon>Vibrio</taxon>
    </lineage>
</organism>
<dbReference type="Proteomes" id="UP000305840">
    <property type="component" value="Unassembled WGS sequence"/>
</dbReference>
<dbReference type="PANTHER" id="PTHR37031:SF2">
    <property type="entry name" value="PHOD-LIKE PHOSPHATASE METALLOPHOSPHATASE DOMAIN-CONTAINING PROTEIN"/>
    <property type="match status" value="1"/>
</dbReference>
<evidence type="ECO:0000313" key="3">
    <source>
        <dbReference type="Proteomes" id="UP000305840"/>
    </source>
</evidence>
<evidence type="ECO:0000313" key="2">
    <source>
        <dbReference type="EMBL" id="TKG03837.1"/>
    </source>
</evidence>
<reference evidence="2 3" key="1">
    <citation type="submission" date="2019-04" db="EMBL/GenBank/DDBJ databases">
        <title>A reverse ecology approach based on a biological definition of microbial populations.</title>
        <authorList>
            <person name="Arevalo P."/>
            <person name="Vaninsberghe D."/>
            <person name="Elsherbini J."/>
            <person name="Gore J."/>
            <person name="Polz M."/>
        </authorList>
    </citation>
    <scope>NUCLEOTIDE SEQUENCE [LARGE SCALE GENOMIC DNA]</scope>
    <source>
        <strain evidence="2 3">10N.222.48.A1</strain>
    </source>
</reference>
<feature type="compositionally biased region" description="Basic and acidic residues" evidence="1">
    <location>
        <begin position="404"/>
        <end position="416"/>
    </location>
</feature>
<protein>
    <submittedName>
        <fullName evidence="2">Alkaline phosphatase family protein</fullName>
    </submittedName>
</protein>
<comment type="caution">
    <text evidence="2">The sequence shown here is derived from an EMBL/GenBank/DDBJ whole genome shotgun (WGS) entry which is preliminary data.</text>
</comment>
<dbReference type="InterPro" id="IPR018946">
    <property type="entry name" value="PhoD-like_MPP"/>
</dbReference>
<feature type="region of interest" description="Disordered" evidence="1">
    <location>
        <begin position="398"/>
        <end position="425"/>
    </location>
</feature>
<dbReference type="SUPFAM" id="SSF56300">
    <property type="entry name" value="Metallo-dependent phosphatases"/>
    <property type="match status" value="1"/>
</dbReference>
<dbReference type="InterPro" id="IPR038607">
    <property type="entry name" value="PhoD-like_sf"/>
</dbReference>
<dbReference type="PANTHER" id="PTHR37031">
    <property type="entry name" value="METALLOPHOSPHATASE BINDING DOMAIN PROTEIN"/>
    <property type="match status" value="1"/>
</dbReference>
<accession>A0A4U2ES68</accession>
<evidence type="ECO:0000256" key="1">
    <source>
        <dbReference type="SAM" id="MobiDB-lite"/>
    </source>
</evidence>
<dbReference type="Gene3D" id="3.60.21.70">
    <property type="entry name" value="PhoD-like phosphatase"/>
    <property type="match status" value="1"/>
</dbReference>
<name>A0A4U2ES68_9VIBR</name>
<dbReference type="AlphaFoldDB" id="A0A4U2ES68"/>
<dbReference type="EMBL" id="SYVO01000089">
    <property type="protein sequence ID" value="TKG03837.1"/>
    <property type="molecule type" value="Genomic_DNA"/>
</dbReference>
<dbReference type="InterPro" id="IPR029052">
    <property type="entry name" value="Metallo-depent_PP-like"/>
</dbReference>
<gene>
    <name evidence="2" type="ORF">FCV91_20770</name>
</gene>
<proteinExistence type="predicted"/>
<sequence length="677" mass="77094">MKRSTTSPLPLLLAGPILRKTTATEVVLWIVTSAPLSGTTQLFNAEQETPFYSSSLDEQESIQVGTHAWVTLIHLQGEFPTNVPLEYQIETEQGSITELAPHLVYKDTRTNNDSSRIEFKISTAADYILHGSCRNPHHPSKDSLVAADNKIANQTVLERPDMLMMSGDQIYADHVAGPTLDAIQQVIQLLGLVGEALPTDSQVSQINSSDALFESEYHLYQRHHLLPHHNTSDSLLDKLFPKRGIPIFSSTDCENHLVTLSEFIAMYLLVWSPTLWQCINRERLIDNDFKQADRQLTPAEQQQWRDESIIIDDFVAGLPQVQRLFAHIPTYMIFDDHDVTDDWNLTVGWEHAVDQNRFATQVIGNGLAAYWMFQGWGNAPEKFSSEFIEQTKQLFSPVISSNESESRGEDNGERNSESNGKINGVLSKNIDPQQHQQYLEMIDRFEEWHYTINTSPKVIVLDTRTRRWRSESRMNKPSGLMDWEALTEFQHQLINQEKVVIVSAAPMFGVKFIETLQKMATTIGKPLMIDAENWMAHPGSANTLISIFTHTKTPTNFVVLSGDVHYSFAYDIKLRYRRNSPNIYQITCSGIKNQFPAPLLKFCDVCDRLLYSPRSVLNYFTKRKRLRIEKRSPDNQTFYRLSNRSAIGELRLDSDGKPQAITTLSGDGKVTRFPEPD</sequence>